<evidence type="ECO:0000259" key="2">
    <source>
        <dbReference type="PROSITE" id="PS50102"/>
    </source>
</evidence>
<dbReference type="Pfam" id="PF00076">
    <property type="entry name" value="RRM_1"/>
    <property type="match status" value="2"/>
</dbReference>
<dbReference type="GeneTree" id="ENSGT00940000155594"/>
<reference evidence="3" key="2">
    <citation type="submission" date="2025-09" db="UniProtKB">
        <authorList>
            <consortium name="Ensembl"/>
        </authorList>
    </citation>
    <scope>IDENTIFICATION</scope>
</reference>
<dbReference type="InterPro" id="IPR012677">
    <property type="entry name" value="Nucleotide-bd_a/b_plait_sf"/>
</dbReference>
<feature type="domain" description="RRM" evidence="2">
    <location>
        <begin position="10"/>
        <end position="95"/>
    </location>
</feature>
<dbReference type="InterPro" id="IPR000504">
    <property type="entry name" value="RRM_dom"/>
</dbReference>
<keyword evidence="4" id="KW-1185">Reference proteome</keyword>
<evidence type="ECO:0000313" key="4">
    <source>
        <dbReference type="Proteomes" id="UP000261580"/>
    </source>
</evidence>
<reference evidence="3" key="1">
    <citation type="submission" date="2025-08" db="UniProtKB">
        <authorList>
            <consortium name="Ensembl"/>
        </authorList>
    </citation>
    <scope>IDENTIFICATION</scope>
</reference>
<name>A0A3Q4HIW6_NEOBR</name>
<dbReference type="Proteomes" id="UP000261580">
    <property type="component" value="Unassembled WGS sequence"/>
</dbReference>
<dbReference type="GO" id="GO:0071013">
    <property type="term" value="C:catalytic step 2 spliceosome"/>
    <property type="evidence" value="ECO:0007669"/>
    <property type="project" value="TreeGrafter"/>
</dbReference>
<evidence type="ECO:0000256" key="1">
    <source>
        <dbReference type="PROSITE-ProRule" id="PRU00176"/>
    </source>
</evidence>
<dbReference type="Bgee" id="ENSNBRG00000013047">
    <property type="expression patterns" value="Expressed in brain and 9 other cell types or tissues"/>
</dbReference>
<dbReference type="Ensembl" id="ENSNBRT00000017467.1">
    <property type="protein sequence ID" value="ENSNBRP00000017007.1"/>
    <property type="gene ID" value="ENSNBRG00000013047.1"/>
</dbReference>
<accession>A0A3Q4HIW6</accession>
<dbReference type="GO" id="GO:0000381">
    <property type="term" value="P:regulation of alternative mRNA splicing, via spliceosome"/>
    <property type="evidence" value="ECO:0007669"/>
    <property type="project" value="TreeGrafter"/>
</dbReference>
<dbReference type="PROSITE" id="PS50102">
    <property type="entry name" value="RRM"/>
    <property type="match status" value="2"/>
</dbReference>
<dbReference type="SUPFAM" id="SSF54928">
    <property type="entry name" value="RNA-binding domain, RBD"/>
    <property type="match status" value="1"/>
</dbReference>
<dbReference type="InterPro" id="IPR035979">
    <property type="entry name" value="RBD_domain_sf"/>
</dbReference>
<organism evidence="3 4">
    <name type="scientific">Neolamprologus brichardi</name>
    <name type="common">Fairy cichlid</name>
    <name type="synonym">Lamprologus brichardi</name>
    <dbReference type="NCBI Taxonomy" id="32507"/>
    <lineage>
        <taxon>Eukaryota</taxon>
        <taxon>Metazoa</taxon>
        <taxon>Chordata</taxon>
        <taxon>Craniata</taxon>
        <taxon>Vertebrata</taxon>
        <taxon>Euteleostomi</taxon>
        <taxon>Actinopterygii</taxon>
        <taxon>Neopterygii</taxon>
        <taxon>Teleostei</taxon>
        <taxon>Neoteleostei</taxon>
        <taxon>Acanthomorphata</taxon>
        <taxon>Ovalentaria</taxon>
        <taxon>Cichlomorphae</taxon>
        <taxon>Cichliformes</taxon>
        <taxon>Cichlidae</taxon>
        <taxon>African cichlids</taxon>
        <taxon>Pseudocrenilabrinae</taxon>
        <taxon>Lamprologini</taxon>
        <taxon>Neolamprologus</taxon>
    </lineage>
</organism>
<dbReference type="GO" id="GO:0071011">
    <property type="term" value="C:precatalytic spliceosome"/>
    <property type="evidence" value="ECO:0007669"/>
    <property type="project" value="TreeGrafter"/>
</dbReference>
<dbReference type="InterPro" id="IPR051974">
    <property type="entry name" value="PUF60_regulator"/>
</dbReference>
<dbReference type="PANTHER" id="PTHR47330:SF1">
    <property type="entry name" value="POLY(U)-BINDING-SPLICING FACTOR PUF60"/>
    <property type="match status" value="1"/>
</dbReference>
<protein>
    <submittedName>
        <fullName evidence="3">Poly-U binding splicing factor b</fullName>
    </submittedName>
</protein>
<feature type="domain" description="RRM" evidence="2">
    <location>
        <begin position="79"/>
        <end position="133"/>
    </location>
</feature>
<dbReference type="PANTHER" id="PTHR47330">
    <property type="entry name" value="POLY(U)-BINDING-SPLICING FACTOR PUF60-B-RELATED"/>
    <property type="match status" value="1"/>
</dbReference>
<dbReference type="Gene3D" id="3.30.70.330">
    <property type="match status" value="2"/>
</dbReference>
<dbReference type="GO" id="GO:0006376">
    <property type="term" value="P:mRNA splice site recognition"/>
    <property type="evidence" value="ECO:0007669"/>
    <property type="project" value="TreeGrafter"/>
</dbReference>
<dbReference type="GO" id="GO:0000380">
    <property type="term" value="P:alternative mRNA splicing, via spliceosome"/>
    <property type="evidence" value="ECO:0007669"/>
    <property type="project" value="TreeGrafter"/>
</dbReference>
<dbReference type="SMART" id="SM00360">
    <property type="entry name" value="RRM"/>
    <property type="match status" value="1"/>
</dbReference>
<evidence type="ECO:0000313" key="3">
    <source>
        <dbReference type="Ensembl" id="ENSNBRP00000017007.1"/>
    </source>
</evidence>
<proteinExistence type="predicted"/>
<keyword evidence="1" id="KW-0694">RNA-binding</keyword>
<dbReference type="GO" id="GO:0003723">
    <property type="term" value="F:RNA binding"/>
    <property type="evidence" value="ECO:0007669"/>
    <property type="project" value="UniProtKB-UniRule"/>
</dbReference>
<dbReference type="AlphaFoldDB" id="A0A3Q4HIW6"/>
<sequence length="163" mass="18064">PQSGGPTIMCRVYVGSIYYELGEDTIRQAFAPFGPIKSIDILQRKCVQVILDLCLTMQGFAFVEYDVPEAAQLALEQMNSVMLGGRNIKVCWCGEKHLLNDDIKSVFEAFGRIKSCTLARDPTTGRHRGFGFIGELGGVSHSLVPSCCYKSATNCGFYFLYRV</sequence>